<dbReference type="Pfam" id="PF00174">
    <property type="entry name" value="Oxidored_molyb"/>
    <property type="match status" value="1"/>
</dbReference>
<dbReference type="EMBL" id="CP000875">
    <property type="protein sequence ID" value="ABX05760.1"/>
    <property type="molecule type" value="Genomic_DNA"/>
</dbReference>
<dbReference type="HOGENOM" id="CLU_110165_2_1_0"/>
<feature type="chain" id="PRO_5002734575" description="Oxidoreductase molybdopterin-binding domain-containing protein" evidence="1">
    <location>
        <begin position="27"/>
        <end position="194"/>
    </location>
</feature>
<feature type="domain" description="Oxidoreductase molybdopterin-binding" evidence="2">
    <location>
        <begin position="99"/>
        <end position="171"/>
    </location>
</feature>
<evidence type="ECO:0000313" key="4">
    <source>
        <dbReference type="Proteomes" id="UP000000787"/>
    </source>
</evidence>
<dbReference type="BioCyc" id="HAUR316274:GHYA-3155-MONOMER"/>
<dbReference type="AlphaFoldDB" id="A9B5W7"/>
<sequence>MGRSLHTGFRLLMVTMVVLGSLVACGETTIDPASTYKVITPASIKAGEAIPAPNSEVILSLSGLIGQTNNAQQLDFSMETLEQLDVVEYTLEDPFLGRTVTYQGVLISSIFEAAKVTEGAKTVKAVALNDYSVDIPIDELRTMPVILATRIDGERMAVADKGPLEIVFPYHAYKLEHEKYVGMWIWQLRSMEIK</sequence>
<dbReference type="Gene3D" id="3.90.420.10">
    <property type="entry name" value="Oxidoreductase, molybdopterin-binding domain"/>
    <property type="match status" value="1"/>
</dbReference>
<dbReference type="InterPro" id="IPR000572">
    <property type="entry name" value="OxRdtase_Mopterin-bd_dom"/>
</dbReference>
<dbReference type="SUPFAM" id="SSF56524">
    <property type="entry name" value="Oxidoreductase molybdopterin-binding domain"/>
    <property type="match status" value="1"/>
</dbReference>
<evidence type="ECO:0000259" key="2">
    <source>
        <dbReference type="Pfam" id="PF00174"/>
    </source>
</evidence>
<dbReference type="KEGG" id="hau:Haur_3123"/>
<feature type="signal peptide" evidence="1">
    <location>
        <begin position="1"/>
        <end position="26"/>
    </location>
</feature>
<evidence type="ECO:0000256" key="1">
    <source>
        <dbReference type="SAM" id="SignalP"/>
    </source>
</evidence>
<reference evidence="3 4" key="1">
    <citation type="journal article" date="2011" name="Stand. Genomic Sci.">
        <title>Complete genome sequence of the filamentous gliding predatory bacterium Herpetosiphon aurantiacus type strain (114-95(T)).</title>
        <authorList>
            <person name="Kiss H."/>
            <person name="Nett M."/>
            <person name="Domin N."/>
            <person name="Martin K."/>
            <person name="Maresca J.A."/>
            <person name="Copeland A."/>
            <person name="Lapidus A."/>
            <person name="Lucas S."/>
            <person name="Berry K.W."/>
            <person name="Glavina Del Rio T."/>
            <person name="Dalin E."/>
            <person name="Tice H."/>
            <person name="Pitluck S."/>
            <person name="Richardson P."/>
            <person name="Bruce D."/>
            <person name="Goodwin L."/>
            <person name="Han C."/>
            <person name="Detter J.C."/>
            <person name="Schmutz J."/>
            <person name="Brettin T."/>
            <person name="Land M."/>
            <person name="Hauser L."/>
            <person name="Kyrpides N.C."/>
            <person name="Ivanova N."/>
            <person name="Goker M."/>
            <person name="Woyke T."/>
            <person name="Klenk H.P."/>
            <person name="Bryant D.A."/>
        </authorList>
    </citation>
    <scope>NUCLEOTIDE SEQUENCE [LARGE SCALE GENOMIC DNA]</scope>
    <source>
        <strain evidence="4">ATCC 23779 / DSM 785 / 114-95</strain>
    </source>
</reference>
<dbReference type="InterPro" id="IPR036374">
    <property type="entry name" value="OxRdtase_Mopterin-bd_sf"/>
</dbReference>
<dbReference type="InParanoid" id="A9B5W7"/>
<dbReference type="PROSITE" id="PS51257">
    <property type="entry name" value="PROKAR_LIPOPROTEIN"/>
    <property type="match status" value="1"/>
</dbReference>
<protein>
    <recommendedName>
        <fullName evidence="2">Oxidoreductase molybdopterin-binding domain-containing protein</fullName>
    </recommendedName>
</protein>
<gene>
    <name evidence="3" type="ordered locus">Haur_3123</name>
</gene>
<organism evidence="3 4">
    <name type="scientific">Herpetosiphon aurantiacus (strain ATCC 23779 / DSM 785 / 114-95)</name>
    <dbReference type="NCBI Taxonomy" id="316274"/>
    <lineage>
        <taxon>Bacteria</taxon>
        <taxon>Bacillati</taxon>
        <taxon>Chloroflexota</taxon>
        <taxon>Chloroflexia</taxon>
        <taxon>Herpetosiphonales</taxon>
        <taxon>Herpetosiphonaceae</taxon>
        <taxon>Herpetosiphon</taxon>
    </lineage>
</organism>
<dbReference type="eggNOG" id="COG3915">
    <property type="taxonomic scope" value="Bacteria"/>
</dbReference>
<accession>A9B5W7</accession>
<dbReference type="Proteomes" id="UP000000787">
    <property type="component" value="Chromosome"/>
</dbReference>
<keyword evidence="1" id="KW-0732">Signal</keyword>
<dbReference type="STRING" id="316274.Haur_3123"/>
<evidence type="ECO:0000313" key="3">
    <source>
        <dbReference type="EMBL" id="ABX05760.1"/>
    </source>
</evidence>
<keyword evidence="4" id="KW-1185">Reference proteome</keyword>
<name>A9B5W7_HERA2</name>
<proteinExistence type="predicted"/>